<dbReference type="eggNOG" id="COG3539">
    <property type="taxonomic scope" value="Bacteria"/>
</dbReference>
<dbReference type="InterPro" id="IPR008966">
    <property type="entry name" value="Adhesion_dom_sf"/>
</dbReference>
<name>H0F0E9_9BURK</name>
<dbReference type="RefSeq" id="WP_008158018.1">
    <property type="nucleotide sequence ID" value="NZ_AGUF01000007.1"/>
</dbReference>
<reference evidence="5 6" key="1">
    <citation type="journal article" date="2012" name="J. Bacteriol.">
        <title>Genome sequence of the highly efficient arsenite-oxidizing bacterium Achromobacter arsenitoxydans SY8.</title>
        <authorList>
            <person name="Li X."/>
            <person name="Hu Y."/>
            <person name="Gong J."/>
            <person name="Lin Y."/>
            <person name="Johnstone L."/>
            <person name="Rensing C."/>
            <person name="Wang G."/>
        </authorList>
    </citation>
    <scope>NUCLEOTIDE SEQUENCE [LARGE SCALE GENOMIC DNA]</scope>
    <source>
        <strain evidence="5 6">SY8</strain>
    </source>
</reference>
<dbReference type="Proteomes" id="UP000003113">
    <property type="component" value="Unassembled WGS sequence"/>
</dbReference>
<evidence type="ECO:0000313" key="5">
    <source>
        <dbReference type="EMBL" id="EHK68225.1"/>
    </source>
</evidence>
<keyword evidence="3" id="KW-0281">Fimbrium</keyword>
<dbReference type="InterPro" id="IPR000259">
    <property type="entry name" value="Adhesion_dom_fimbrial"/>
</dbReference>
<evidence type="ECO:0000313" key="6">
    <source>
        <dbReference type="Proteomes" id="UP000003113"/>
    </source>
</evidence>
<dbReference type="InterPro" id="IPR050263">
    <property type="entry name" value="Bact_Fimbrial_Adh_Pro"/>
</dbReference>
<dbReference type="OrthoDB" id="8654264at2"/>
<dbReference type="GO" id="GO:0009289">
    <property type="term" value="C:pilus"/>
    <property type="evidence" value="ECO:0007669"/>
    <property type="project" value="UniProtKB-SubCell"/>
</dbReference>
<gene>
    <name evidence="5" type="ORF">KYC_01260</name>
</gene>
<dbReference type="InterPro" id="IPR036937">
    <property type="entry name" value="Adhesion_dom_fimbrial_sf"/>
</dbReference>
<dbReference type="PANTHER" id="PTHR33420:SF14">
    <property type="entry name" value="TYPE 1 FIMBRIN D-MANNOSE SPECIFIC ADHESIN"/>
    <property type="match status" value="1"/>
</dbReference>
<comment type="caution">
    <text evidence="5">The sequence shown here is derived from an EMBL/GenBank/DDBJ whole genome shotgun (WGS) entry which is preliminary data.</text>
</comment>
<evidence type="ECO:0000259" key="4">
    <source>
        <dbReference type="Pfam" id="PF00419"/>
    </source>
</evidence>
<dbReference type="SUPFAM" id="SSF49401">
    <property type="entry name" value="Bacterial adhesins"/>
    <property type="match status" value="1"/>
</dbReference>
<feature type="domain" description="Fimbrial-type adhesion" evidence="4">
    <location>
        <begin position="242"/>
        <end position="388"/>
    </location>
</feature>
<dbReference type="PATRIC" id="fig|477184.5.peg.244"/>
<comment type="similarity">
    <text evidence="2">Belongs to the fimbrial protein family.</text>
</comment>
<sequence>MRLNAMIPAATQGAGPRRSCRAIAALCCAMLGVMGAVQEVSAGPLDGRAVRCSVNTNGGRGPSGTWYDAFTSNQHWLPIGRSSWAPTEPKSRGEVLFAAQTSLYSLDGGAQGQVSPLYNCPPGVMEQFQGNGSLLSGSTDIYKTNIQGIGYRVYYYYIDANDNQLAPVTYSNPYASGVLAFPFDSDRSRGAMARIEFVATGEEIVPGTLSTVNVYGSTTVTGAGVTLPAGLYRIGVLGNVAITRPTCAVTNTAALNLTLPDATIAAVKGGNAGFKSTTLQVRCTAKGSAAPTMSISGTTISGYPATLSNVDASGTRATGVGVKLWVYDVTSGVFRVPTMGLAERNLGSAVGALPTTDWTYQVGASYQQVNTTLTAGPVRATATLTFTYS</sequence>
<comment type="subcellular location">
    <subcellularLocation>
        <location evidence="1">Fimbrium</location>
    </subcellularLocation>
</comment>
<evidence type="ECO:0000256" key="3">
    <source>
        <dbReference type="ARBA" id="ARBA00023263"/>
    </source>
</evidence>
<evidence type="ECO:0000256" key="1">
    <source>
        <dbReference type="ARBA" id="ARBA00004561"/>
    </source>
</evidence>
<evidence type="ECO:0000256" key="2">
    <source>
        <dbReference type="ARBA" id="ARBA00006671"/>
    </source>
</evidence>
<dbReference type="EMBL" id="AGUF01000007">
    <property type="protein sequence ID" value="EHK68225.1"/>
    <property type="molecule type" value="Genomic_DNA"/>
</dbReference>
<dbReference type="Gene3D" id="2.60.40.1090">
    <property type="entry name" value="Fimbrial-type adhesion domain"/>
    <property type="match status" value="1"/>
</dbReference>
<dbReference type="PANTHER" id="PTHR33420">
    <property type="entry name" value="FIMBRIAL SUBUNIT ELFA-RELATED"/>
    <property type="match status" value="1"/>
</dbReference>
<dbReference type="GO" id="GO:0043709">
    <property type="term" value="P:cell adhesion involved in single-species biofilm formation"/>
    <property type="evidence" value="ECO:0007669"/>
    <property type="project" value="TreeGrafter"/>
</dbReference>
<accession>H0F0E9</accession>
<protein>
    <submittedName>
        <fullName evidence="5">Putative fimbrial adhesin</fullName>
    </submittedName>
</protein>
<dbReference type="AlphaFoldDB" id="H0F0E9"/>
<dbReference type="Pfam" id="PF00419">
    <property type="entry name" value="Fimbrial"/>
    <property type="match status" value="1"/>
</dbReference>
<organism evidence="5 6">
    <name type="scientific">Achromobacter arsenitoxydans SY8</name>
    <dbReference type="NCBI Taxonomy" id="477184"/>
    <lineage>
        <taxon>Bacteria</taxon>
        <taxon>Pseudomonadati</taxon>
        <taxon>Pseudomonadota</taxon>
        <taxon>Betaproteobacteria</taxon>
        <taxon>Burkholderiales</taxon>
        <taxon>Alcaligenaceae</taxon>
        <taxon>Achromobacter</taxon>
    </lineage>
</organism>
<dbReference type="Gene3D" id="2.60.40.3310">
    <property type="match status" value="1"/>
</dbReference>
<dbReference type="STRING" id="477184.KYC_01260"/>
<keyword evidence="6" id="KW-1185">Reference proteome</keyword>
<proteinExistence type="inferred from homology"/>